<proteinExistence type="predicted"/>
<evidence type="ECO:0000313" key="2">
    <source>
        <dbReference type="EMBL" id="CAL5136683.1"/>
    </source>
</evidence>
<dbReference type="AlphaFoldDB" id="A0AAV2TJU3"/>
<name>A0AAV2TJU3_CALDB</name>
<evidence type="ECO:0000313" key="3">
    <source>
        <dbReference type="Proteomes" id="UP001497525"/>
    </source>
</evidence>
<comment type="caution">
    <text evidence="2">The sequence shown here is derived from an EMBL/GenBank/DDBJ whole genome shotgun (WGS) entry which is preliminary data.</text>
</comment>
<dbReference type="Proteomes" id="UP001497525">
    <property type="component" value="Unassembled WGS sequence"/>
</dbReference>
<sequence length="100" mass="11464">MLRAADNPPSLCFKIENGNCSKLHQRVQLLERKISELEELCASLESEGGLTYEDSKHKDKTRASCKLRVKREVLRGFEVELQGLEQKMQNLILGSHREQP</sequence>
<evidence type="ECO:0000256" key="1">
    <source>
        <dbReference type="SAM" id="Coils"/>
    </source>
</evidence>
<accession>A0AAV2TJU3</accession>
<organism evidence="2 3">
    <name type="scientific">Calicophoron daubneyi</name>
    <name type="common">Rumen fluke</name>
    <name type="synonym">Paramphistomum daubneyi</name>
    <dbReference type="NCBI Taxonomy" id="300641"/>
    <lineage>
        <taxon>Eukaryota</taxon>
        <taxon>Metazoa</taxon>
        <taxon>Spiralia</taxon>
        <taxon>Lophotrochozoa</taxon>
        <taxon>Platyhelminthes</taxon>
        <taxon>Trematoda</taxon>
        <taxon>Digenea</taxon>
        <taxon>Plagiorchiida</taxon>
        <taxon>Pronocephalata</taxon>
        <taxon>Paramphistomoidea</taxon>
        <taxon>Paramphistomidae</taxon>
        <taxon>Calicophoron</taxon>
    </lineage>
</organism>
<reference evidence="2" key="1">
    <citation type="submission" date="2024-06" db="EMBL/GenBank/DDBJ databases">
        <authorList>
            <person name="Liu X."/>
            <person name="Lenzi L."/>
            <person name="Haldenby T S."/>
            <person name="Uol C."/>
        </authorList>
    </citation>
    <scope>NUCLEOTIDE SEQUENCE</scope>
</reference>
<dbReference type="EMBL" id="CAXLJL010000345">
    <property type="protein sequence ID" value="CAL5136683.1"/>
    <property type="molecule type" value="Genomic_DNA"/>
</dbReference>
<protein>
    <submittedName>
        <fullName evidence="2">Uncharacterized protein</fullName>
    </submittedName>
</protein>
<keyword evidence="1" id="KW-0175">Coiled coil</keyword>
<gene>
    <name evidence="2" type="ORF">CDAUBV1_LOCUS10805</name>
</gene>
<feature type="coiled-coil region" evidence="1">
    <location>
        <begin position="20"/>
        <end position="87"/>
    </location>
</feature>